<protein>
    <submittedName>
        <fullName evidence="3">NHLP bacteriocin system secretion protein</fullName>
    </submittedName>
</protein>
<keyword evidence="2" id="KW-0812">Transmembrane</keyword>
<dbReference type="Proteomes" id="UP001257277">
    <property type="component" value="Unassembled WGS sequence"/>
</dbReference>
<dbReference type="EMBL" id="JAVTTO010000001">
    <property type="protein sequence ID" value="MDT7830907.1"/>
    <property type="molecule type" value="Genomic_DNA"/>
</dbReference>
<sequence>MQESQGNSNSGDNLLLKALVITRPMYSYVLIAFIVAAVITIAWGMFGSIPQKIEGIGEVSTDGGLHRVNALYGGQVVNINATINDAVKKGDVIFIVRQPEMESKVKELEASVKQLKAKRGLILSGNTKNASLKKKVDNLGASRLRDKLSENQKTIDFLEKKVAQEKELYDKGLITYSQYFSTQSSLTDVKTERIGLNEQLNLITLNSEEWNLGKNITEKDIVDQVAILEKELEDLHKEYKLRTEVKAKTDGVVRQINAKEGDIISPDLILAVINEDEKTSKSYILNLYVPFSSNELIKKGMEVDIQPFNVDYNLYGWLKGTVLEVSPFVSSSKSLVNDLQNGDLVSMIESKGAVYKVIVQLNSDPNTISGFDWSNKKGPPFKIYPGQMTRAFVNVKEKAPIDYLLPIFKDYFK</sequence>
<evidence type="ECO:0000313" key="4">
    <source>
        <dbReference type="Proteomes" id="UP001257277"/>
    </source>
</evidence>
<accession>A0ABU3LCW0</accession>
<comment type="caution">
    <text evidence="3">The sequence shown here is derived from an EMBL/GenBank/DDBJ whole genome shotgun (WGS) entry which is preliminary data.</text>
</comment>
<keyword evidence="4" id="KW-1185">Reference proteome</keyword>
<evidence type="ECO:0000256" key="1">
    <source>
        <dbReference type="SAM" id="Coils"/>
    </source>
</evidence>
<dbReference type="Gene3D" id="2.40.50.100">
    <property type="match status" value="2"/>
</dbReference>
<organism evidence="3 4">
    <name type="scientific">Asprobacillus argus</name>
    <dbReference type="NCBI Taxonomy" id="3076534"/>
    <lineage>
        <taxon>Bacteria</taxon>
        <taxon>Pseudomonadati</taxon>
        <taxon>Bacteroidota</taxon>
        <taxon>Flavobacteriia</taxon>
        <taxon>Flavobacteriales</taxon>
        <taxon>Flavobacteriaceae</taxon>
        <taxon>Asprobacillus</taxon>
    </lineage>
</organism>
<proteinExistence type="predicted"/>
<keyword evidence="2" id="KW-1133">Transmembrane helix</keyword>
<dbReference type="NCBIfam" id="TIGR03794">
    <property type="entry name" value="NHLM_micro_HlyD"/>
    <property type="match status" value="1"/>
</dbReference>
<keyword evidence="1" id="KW-0175">Coiled coil</keyword>
<dbReference type="InterPro" id="IPR050739">
    <property type="entry name" value="MFP"/>
</dbReference>
<dbReference type="InterPro" id="IPR022275">
    <property type="entry name" value="NHPM_bacteriocin_SS_HylD"/>
</dbReference>
<gene>
    <name evidence="3" type="ORF">RQM59_00860</name>
</gene>
<keyword evidence="2" id="KW-0472">Membrane</keyword>
<feature type="coiled-coil region" evidence="1">
    <location>
        <begin position="98"/>
        <end position="168"/>
    </location>
</feature>
<dbReference type="PANTHER" id="PTHR30386:SF28">
    <property type="entry name" value="EXPORTED PROTEIN"/>
    <property type="match status" value="1"/>
</dbReference>
<feature type="transmembrane region" description="Helical" evidence="2">
    <location>
        <begin position="25"/>
        <end position="46"/>
    </location>
</feature>
<reference evidence="3 4" key="1">
    <citation type="submission" date="2023-09" db="EMBL/GenBank/DDBJ databases">
        <title>Novel taxa isolated from Blanes Bay.</title>
        <authorList>
            <person name="Rey-Velasco X."/>
            <person name="Lucena T."/>
        </authorList>
    </citation>
    <scope>NUCLEOTIDE SEQUENCE [LARGE SCALE GENOMIC DNA]</scope>
    <source>
        <strain evidence="3 4">S356</strain>
    </source>
</reference>
<evidence type="ECO:0000313" key="3">
    <source>
        <dbReference type="EMBL" id="MDT7830907.1"/>
    </source>
</evidence>
<evidence type="ECO:0000256" key="2">
    <source>
        <dbReference type="SAM" id="Phobius"/>
    </source>
</evidence>
<dbReference type="RefSeq" id="WP_349240163.1">
    <property type="nucleotide sequence ID" value="NZ_JAVTTO010000001.1"/>
</dbReference>
<dbReference type="PANTHER" id="PTHR30386">
    <property type="entry name" value="MEMBRANE FUSION SUBUNIT OF EMRAB-TOLC MULTIDRUG EFFLUX PUMP"/>
    <property type="match status" value="1"/>
</dbReference>
<name>A0ABU3LCW0_9FLAO</name>